<protein>
    <submittedName>
        <fullName evidence="2">Uncharacterized protein</fullName>
    </submittedName>
</protein>
<accession>A0A179B2F4</accession>
<feature type="compositionally biased region" description="Basic and acidic residues" evidence="1">
    <location>
        <begin position="1"/>
        <end position="27"/>
    </location>
</feature>
<sequence>MEIDIDIKADKTAPVRLSLPEEAKDAPEGDPFDDSKPQTNLPTTSPTRRTNPPTTNQRPQKTPPTADQNPPKILSMARRPHETTRNGNGNRASEMRQATHLREKAASRGHRAPRSDSSGSGTRRLADVEEAVFAQEFHTAIGENDRAAARAPTRLRNSAVPRQAANAPQ</sequence>
<reference evidence="2 3" key="1">
    <citation type="submission" date="2016-04" db="EMBL/GenBank/DDBJ databases">
        <title>Peptidophaga gingivicola gen. nov., sp. nov., isolated from human subgingival plaque.</title>
        <authorList>
            <person name="Beall C.J."/>
            <person name="Mokrzan E.M."/>
            <person name="Griffen A.L."/>
            <person name="Leys E.J."/>
        </authorList>
    </citation>
    <scope>NUCLEOTIDE SEQUENCE [LARGE SCALE GENOMIC DNA]</scope>
    <source>
        <strain evidence="2 3">BA112</strain>
    </source>
</reference>
<feature type="compositionally biased region" description="Low complexity" evidence="1">
    <location>
        <begin position="39"/>
        <end position="65"/>
    </location>
</feature>
<comment type="caution">
    <text evidence="2">The sequence shown here is derived from an EMBL/GenBank/DDBJ whole genome shotgun (WGS) entry which is preliminary data.</text>
</comment>
<keyword evidence="3" id="KW-1185">Reference proteome</keyword>
<dbReference type="STRING" id="1823756.A4H34_01450"/>
<dbReference type="Proteomes" id="UP000078368">
    <property type="component" value="Unassembled WGS sequence"/>
</dbReference>
<name>A0A179B2F4_9ACTO</name>
<dbReference type="EMBL" id="LVZK01000001">
    <property type="protein sequence ID" value="OAP85887.1"/>
    <property type="molecule type" value="Genomic_DNA"/>
</dbReference>
<feature type="region of interest" description="Disordered" evidence="1">
    <location>
        <begin position="143"/>
        <end position="169"/>
    </location>
</feature>
<gene>
    <name evidence="2" type="ORF">A4H34_01450</name>
</gene>
<evidence type="ECO:0000313" key="3">
    <source>
        <dbReference type="Proteomes" id="UP000078368"/>
    </source>
</evidence>
<evidence type="ECO:0000313" key="2">
    <source>
        <dbReference type="EMBL" id="OAP85887.1"/>
    </source>
</evidence>
<feature type="region of interest" description="Disordered" evidence="1">
    <location>
        <begin position="1"/>
        <end position="124"/>
    </location>
</feature>
<dbReference type="AlphaFoldDB" id="A0A179B2F4"/>
<evidence type="ECO:0000256" key="1">
    <source>
        <dbReference type="SAM" id="MobiDB-lite"/>
    </source>
</evidence>
<proteinExistence type="predicted"/>
<organism evidence="2 3">
    <name type="scientific">Peptidiphaga gingivicola</name>
    <dbReference type="NCBI Taxonomy" id="2741497"/>
    <lineage>
        <taxon>Bacteria</taxon>
        <taxon>Bacillati</taxon>
        <taxon>Actinomycetota</taxon>
        <taxon>Actinomycetes</taxon>
        <taxon>Actinomycetales</taxon>
        <taxon>Actinomycetaceae</taxon>
        <taxon>Peptidiphaga</taxon>
    </lineage>
</organism>